<dbReference type="Gene3D" id="3.10.320.10">
    <property type="entry name" value="Class II Histocompatibility Antigen, M Beta Chain, Chain B, domain 1"/>
    <property type="match status" value="1"/>
</dbReference>
<dbReference type="PANTHER" id="PTHR19944">
    <property type="entry name" value="MHC CLASS II-RELATED"/>
    <property type="match status" value="1"/>
</dbReference>
<keyword evidence="4" id="KW-1133">Transmembrane helix</keyword>
<name>A0A7L3PMD7_9DEND</name>
<feature type="signal peptide" evidence="10">
    <location>
        <begin position="1"/>
        <end position="16"/>
    </location>
</feature>
<dbReference type="AlphaFoldDB" id="A0A7L3PMD7"/>
<keyword evidence="9" id="KW-0491">MHC II</keyword>
<gene>
    <name evidence="12" type="primary">Hb2c_0</name>
    <name evidence="12" type="ORF">XIPELE_R10552</name>
</gene>
<evidence type="ECO:0000256" key="7">
    <source>
        <dbReference type="ARBA" id="ARBA00023157"/>
    </source>
</evidence>
<keyword evidence="2" id="KW-0812">Transmembrane</keyword>
<keyword evidence="6" id="KW-0472">Membrane</keyword>
<evidence type="ECO:0000256" key="3">
    <source>
        <dbReference type="ARBA" id="ARBA00022859"/>
    </source>
</evidence>
<feature type="non-terminal residue" evidence="12">
    <location>
        <position position="113"/>
    </location>
</feature>
<evidence type="ECO:0000256" key="8">
    <source>
        <dbReference type="ARBA" id="ARBA00023180"/>
    </source>
</evidence>
<dbReference type="GO" id="GO:0002504">
    <property type="term" value="P:antigen processing and presentation of peptide or polysaccharide antigen via MHC class II"/>
    <property type="evidence" value="ECO:0007669"/>
    <property type="project" value="UniProtKB-KW"/>
</dbReference>
<dbReference type="Pfam" id="PF00969">
    <property type="entry name" value="MHC_II_beta"/>
    <property type="match status" value="1"/>
</dbReference>
<evidence type="ECO:0000256" key="6">
    <source>
        <dbReference type="ARBA" id="ARBA00023136"/>
    </source>
</evidence>
<accession>A0A7L3PMD7</accession>
<keyword evidence="13" id="KW-1185">Reference proteome</keyword>
<dbReference type="FunFam" id="3.10.320.10:FF:000001">
    <property type="entry name" value="HLA class II histocompatibility antigen, DRB1-1 beta chain"/>
    <property type="match status" value="1"/>
</dbReference>
<dbReference type="InterPro" id="IPR000353">
    <property type="entry name" value="MHC_II_b_N"/>
</dbReference>
<dbReference type="SMART" id="SM00921">
    <property type="entry name" value="MHC_II_beta"/>
    <property type="match status" value="1"/>
</dbReference>
<sequence length="113" mass="13143">ALLVALVVLGAPPAAGEELSEVLQFMFKDECHFINGTDRVRLVQRLFYNREQFAHFDSDVGHYAGDTPYGEIQARHWNSDPLWMETVRAEVDRYCRHNYECFSPFTVERRGEC</sequence>
<keyword evidence="10" id="KW-0732">Signal</keyword>
<evidence type="ECO:0000256" key="10">
    <source>
        <dbReference type="SAM" id="SignalP"/>
    </source>
</evidence>
<dbReference type="InterPro" id="IPR050160">
    <property type="entry name" value="MHC/Immunoglobulin"/>
</dbReference>
<evidence type="ECO:0000256" key="5">
    <source>
        <dbReference type="ARBA" id="ARBA00023130"/>
    </source>
</evidence>
<dbReference type="SUPFAM" id="SSF54452">
    <property type="entry name" value="MHC antigen-recognition domain"/>
    <property type="match status" value="1"/>
</dbReference>
<dbReference type="GO" id="GO:0002250">
    <property type="term" value="P:adaptive immune response"/>
    <property type="evidence" value="ECO:0007669"/>
    <property type="project" value="UniProtKB-KW"/>
</dbReference>
<comment type="subcellular location">
    <subcellularLocation>
        <location evidence="1">Membrane</location>
        <topology evidence="1">Single-pass type I membrane protein</topology>
    </subcellularLocation>
</comment>
<keyword evidence="8" id="KW-0325">Glycoprotein</keyword>
<feature type="chain" id="PRO_5029661795" evidence="10">
    <location>
        <begin position="17"/>
        <end position="113"/>
    </location>
</feature>
<dbReference type="EMBL" id="VZUH01055368">
    <property type="protein sequence ID" value="NXU92484.1"/>
    <property type="molecule type" value="Genomic_DNA"/>
</dbReference>
<feature type="domain" description="MHC class II beta chain N-terminal" evidence="11">
    <location>
        <begin position="29"/>
        <end position="103"/>
    </location>
</feature>
<dbReference type="Proteomes" id="UP000551443">
    <property type="component" value="Unassembled WGS sequence"/>
</dbReference>
<dbReference type="InterPro" id="IPR011162">
    <property type="entry name" value="MHC_I/II-like_Ag-recog"/>
</dbReference>
<organism evidence="12 13">
    <name type="scientific">Xiphorhynchus elegans</name>
    <name type="common">elegant woodcreeper</name>
    <dbReference type="NCBI Taxonomy" id="269412"/>
    <lineage>
        <taxon>Eukaryota</taxon>
        <taxon>Metazoa</taxon>
        <taxon>Chordata</taxon>
        <taxon>Craniata</taxon>
        <taxon>Vertebrata</taxon>
        <taxon>Euteleostomi</taxon>
        <taxon>Archelosauria</taxon>
        <taxon>Archosauria</taxon>
        <taxon>Dinosauria</taxon>
        <taxon>Saurischia</taxon>
        <taxon>Theropoda</taxon>
        <taxon>Coelurosauria</taxon>
        <taxon>Aves</taxon>
        <taxon>Neognathae</taxon>
        <taxon>Neoaves</taxon>
        <taxon>Telluraves</taxon>
        <taxon>Australaves</taxon>
        <taxon>Passeriformes</taxon>
        <taxon>Dendrocolaptidae</taxon>
        <taxon>Xiphorhynchus</taxon>
    </lineage>
</organism>
<dbReference type="GO" id="GO:0042613">
    <property type="term" value="C:MHC class II protein complex"/>
    <property type="evidence" value="ECO:0007669"/>
    <property type="project" value="UniProtKB-KW"/>
</dbReference>
<evidence type="ECO:0000313" key="13">
    <source>
        <dbReference type="Proteomes" id="UP000551443"/>
    </source>
</evidence>
<evidence type="ECO:0000256" key="9">
    <source>
        <dbReference type="ARBA" id="ARBA00023182"/>
    </source>
</evidence>
<dbReference type="InterPro" id="IPR014745">
    <property type="entry name" value="MHC_II_a/b_N"/>
</dbReference>
<evidence type="ECO:0000313" key="12">
    <source>
        <dbReference type="EMBL" id="NXU92484.1"/>
    </source>
</evidence>
<keyword evidence="3" id="KW-0391">Immunity</keyword>
<proteinExistence type="predicted"/>
<dbReference type="PANTHER" id="PTHR19944:SF99">
    <property type="entry name" value="HLA CLASS II HISTOCOMPATIBILITY ANTIGEN, DRB1 BETA CHAIN"/>
    <property type="match status" value="1"/>
</dbReference>
<evidence type="ECO:0000256" key="2">
    <source>
        <dbReference type="ARBA" id="ARBA00022692"/>
    </source>
</evidence>
<evidence type="ECO:0000256" key="1">
    <source>
        <dbReference type="ARBA" id="ARBA00004479"/>
    </source>
</evidence>
<evidence type="ECO:0000259" key="11">
    <source>
        <dbReference type="SMART" id="SM00921"/>
    </source>
</evidence>
<keyword evidence="5" id="KW-1064">Adaptive immunity</keyword>
<protein>
    <submittedName>
        <fullName evidence="12">HB2C protein</fullName>
    </submittedName>
</protein>
<evidence type="ECO:0000256" key="4">
    <source>
        <dbReference type="ARBA" id="ARBA00022989"/>
    </source>
</evidence>
<comment type="caution">
    <text evidence="12">The sequence shown here is derived from an EMBL/GenBank/DDBJ whole genome shotgun (WGS) entry which is preliminary data.</text>
</comment>
<keyword evidence="7" id="KW-1015">Disulfide bond</keyword>
<feature type="non-terminal residue" evidence="12">
    <location>
        <position position="1"/>
    </location>
</feature>
<reference evidence="12 13" key="1">
    <citation type="submission" date="2019-09" db="EMBL/GenBank/DDBJ databases">
        <title>Bird 10,000 Genomes (B10K) Project - Family phase.</title>
        <authorList>
            <person name="Zhang G."/>
        </authorList>
    </citation>
    <scope>NUCLEOTIDE SEQUENCE [LARGE SCALE GENOMIC DNA]</scope>
    <source>
        <strain evidence="12">OUT-0059</strain>
        <tissue evidence="12">Muscle</tissue>
    </source>
</reference>